<evidence type="ECO:0008006" key="3">
    <source>
        <dbReference type="Google" id="ProtNLM"/>
    </source>
</evidence>
<evidence type="ECO:0000313" key="2">
    <source>
        <dbReference type="Proteomes" id="UP000321118"/>
    </source>
</evidence>
<accession>A0A510V0L2</accession>
<gene>
    <name evidence="1" type="ORF">CXY01_09640</name>
</gene>
<protein>
    <recommendedName>
        <fullName evidence="3">Roadblock/LAMTOR2 domain-containing protein</fullName>
    </recommendedName>
</protein>
<sequence>MIVRQHALQIAASVRRDMDGIRRVSVVRTDGRPFFDDPGDDPAGEGPDAVAAAVAGTVSYARRTGTALATGAIDAITVRGREATVVAQPLDDLHVLVVTCAPDVNLVLLGRVLARVTATVGASA</sequence>
<organism evidence="1 2">
    <name type="scientific">Cellulomonas xylanilytica</name>
    <dbReference type="NCBI Taxonomy" id="233583"/>
    <lineage>
        <taxon>Bacteria</taxon>
        <taxon>Bacillati</taxon>
        <taxon>Actinomycetota</taxon>
        <taxon>Actinomycetes</taxon>
        <taxon>Micrococcales</taxon>
        <taxon>Cellulomonadaceae</taxon>
        <taxon>Cellulomonas</taxon>
    </lineage>
</organism>
<name>A0A510V0L2_9CELL</name>
<reference evidence="1 2" key="1">
    <citation type="submission" date="2019-07" db="EMBL/GenBank/DDBJ databases">
        <title>Whole genome shotgun sequence of Cellulomonas xylanilytica NBRC 101102.</title>
        <authorList>
            <person name="Hosoyama A."/>
            <person name="Uohara A."/>
            <person name="Ohji S."/>
            <person name="Ichikawa N."/>
        </authorList>
    </citation>
    <scope>NUCLEOTIDE SEQUENCE [LARGE SCALE GENOMIC DNA]</scope>
    <source>
        <strain evidence="1 2">NBRC 101102</strain>
    </source>
</reference>
<dbReference type="AlphaFoldDB" id="A0A510V0L2"/>
<evidence type="ECO:0000313" key="1">
    <source>
        <dbReference type="EMBL" id="GEK20444.1"/>
    </source>
</evidence>
<dbReference type="Gene3D" id="3.30.450.30">
    <property type="entry name" value="Dynein light chain 2a, cytoplasmic"/>
    <property type="match status" value="1"/>
</dbReference>
<dbReference type="RefSeq" id="WP_146925917.1">
    <property type="nucleotide sequence ID" value="NZ_BJUB01000002.1"/>
</dbReference>
<keyword evidence="2" id="KW-1185">Reference proteome</keyword>
<dbReference type="Proteomes" id="UP000321118">
    <property type="component" value="Unassembled WGS sequence"/>
</dbReference>
<comment type="caution">
    <text evidence="1">The sequence shown here is derived from an EMBL/GenBank/DDBJ whole genome shotgun (WGS) entry which is preliminary data.</text>
</comment>
<dbReference type="EMBL" id="BJUB01000002">
    <property type="protein sequence ID" value="GEK20444.1"/>
    <property type="molecule type" value="Genomic_DNA"/>
</dbReference>
<dbReference type="SUPFAM" id="SSF103196">
    <property type="entry name" value="Roadblock/LC7 domain"/>
    <property type="match status" value="1"/>
</dbReference>
<dbReference type="OrthoDB" id="3727201at2"/>
<proteinExistence type="predicted"/>